<evidence type="ECO:0000256" key="1">
    <source>
        <dbReference type="ARBA" id="ARBA00008168"/>
    </source>
</evidence>
<comment type="function">
    <text evidence="5 6">Prevents the cell division inhibition by proteins MinC and MinD at internal division sites while permitting inhibition at polar sites. This ensures cell division at the proper site by restricting the formation of a division septum at the midpoint of the long axis of the cell.</text>
</comment>
<dbReference type="Proteomes" id="UP000092018">
    <property type="component" value="Plasmid unnamed1"/>
</dbReference>
<dbReference type="EMBL" id="CP016179">
    <property type="protein sequence ID" value="ANO35638.1"/>
    <property type="molecule type" value="Genomic_DNA"/>
</dbReference>
<keyword evidence="7" id="KW-0614">Plasmid</keyword>
<keyword evidence="3 6" id="KW-0132">Cell division</keyword>
<dbReference type="Pfam" id="PF03776">
    <property type="entry name" value="MinE"/>
    <property type="match status" value="1"/>
</dbReference>
<dbReference type="NCBIfam" id="NF001422">
    <property type="entry name" value="PRK00296.1"/>
    <property type="match status" value="1"/>
</dbReference>
<dbReference type="AlphaFoldDB" id="A0AAN0XZW1"/>
<protein>
    <recommendedName>
        <fullName evidence="2 6">Cell division topological specificity factor</fullName>
    </recommendedName>
</protein>
<dbReference type="GO" id="GO:0042802">
    <property type="term" value="F:identical protein binding"/>
    <property type="evidence" value="ECO:0007669"/>
    <property type="project" value="UniProtKB-ARBA"/>
</dbReference>
<reference evidence="7 8" key="1">
    <citation type="submission" date="2016-06" db="EMBL/GenBank/DDBJ databases">
        <title>Adaptive Radiation by Waves of Gene Transfer Leads to Fine-Scale Resource Partitioning in Marine Microbes.</title>
        <authorList>
            <person name="Hehemann J.-H."/>
            <person name="Arevalo P."/>
            <person name="Datta M.S."/>
            <person name="Yu X."/>
            <person name="Corzett C."/>
            <person name="Henschel A."/>
            <person name="Preheim S.P."/>
            <person name="Timberlake S."/>
            <person name="Alm E.J."/>
            <person name="Polz M.F."/>
        </authorList>
    </citation>
    <scope>NUCLEOTIDE SEQUENCE [LARGE SCALE GENOMIC DNA]</scope>
    <source>
        <strain evidence="7 8">FF50</strain>
        <plasmid evidence="7 8">unnamed1</plasmid>
    </source>
</reference>
<comment type="similarity">
    <text evidence="1 6">Belongs to the MinE family.</text>
</comment>
<dbReference type="GO" id="GO:0032955">
    <property type="term" value="P:regulation of division septum assembly"/>
    <property type="evidence" value="ECO:0007669"/>
    <property type="project" value="InterPro"/>
</dbReference>
<evidence type="ECO:0000256" key="6">
    <source>
        <dbReference type="HAMAP-Rule" id="MF_00262"/>
    </source>
</evidence>
<organism evidence="7 8">
    <name type="scientific">Vibrio breoganii</name>
    <dbReference type="NCBI Taxonomy" id="553239"/>
    <lineage>
        <taxon>Bacteria</taxon>
        <taxon>Pseudomonadati</taxon>
        <taxon>Pseudomonadota</taxon>
        <taxon>Gammaproteobacteria</taxon>
        <taxon>Vibrionales</taxon>
        <taxon>Vibrionaceae</taxon>
        <taxon>Vibrio</taxon>
    </lineage>
</organism>
<gene>
    <name evidence="6" type="primary">minE</name>
    <name evidence="7" type="ORF">A6E01_20725</name>
</gene>
<evidence type="ECO:0000313" key="7">
    <source>
        <dbReference type="EMBL" id="ANO35638.1"/>
    </source>
</evidence>
<dbReference type="RefSeq" id="WP_065211397.1">
    <property type="nucleotide sequence ID" value="NZ_CP016179.1"/>
</dbReference>
<dbReference type="Gene3D" id="3.30.1070.10">
    <property type="entry name" value="Cell division topological specificity factor MinE"/>
    <property type="match status" value="1"/>
</dbReference>
<evidence type="ECO:0000256" key="4">
    <source>
        <dbReference type="ARBA" id="ARBA00023306"/>
    </source>
</evidence>
<dbReference type="InterPro" id="IPR036707">
    <property type="entry name" value="MinE_sf"/>
</dbReference>
<sequence length="83" mass="9684">MKLLKLFRKEKNDTASLAKERLQIVVAEHRCGHSKASHIPQLKRDILEVLSRYFTVDEDMVDVNFEHDKDQLAVLELNVKLPE</sequence>
<dbReference type="KEGG" id="vbr:A6E01_20725"/>
<evidence type="ECO:0000256" key="5">
    <source>
        <dbReference type="ARBA" id="ARBA00025265"/>
    </source>
</evidence>
<name>A0AAN0XZW1_9VIBR</name>
<dbReference type="InterPro" id="IPR005527">
    <property type="entry name" value="MinE"/>
</dbReference>
<dbReference type="SUPFAM" id="SSF55229">
    <property type="entry name" value="Cell division protein MinE topological specificity domain"/>
    <property type="match status" value="1"/>
</dbReference>
<dbReference type="FunFam" id="3.30.1070.10:FF:000001">
    <property type="entry name" value="Cell division topological specificity factor"/>
    <property type="match status" value="1"/>
</dbReference>
<evidence type="ECO:0000256" key="3">
    <source>
        <dbReference type="ARBA" id="ARBA00022618"/>
    </source>
</evidence>
<dbReference type="GO" id="GO:0051301">
    <property type="term" value="P:cell division"/>
    <property type="evidence" value="ECO:0007669"/>
    <property type="project" value="UniProtKB-KW"/>
</dbReference>
<evidence type="ECO:0000256" key="2">
    <source>
        <dbReference type="ARBA" id="ARBA00020112"/>
    </source>
</evidence>
<geneLocation type="plasmid" evidence="7 8">
    <name>unnamed1</name>
</geneLocation>
<accession>A0AAN0XZW1</accession>
<dbReference type="NCBIfam" id="TIGR01215">
    <property type="entry name" value="minE"/>
    <property type="match status" value="1"/>
</dbReference>
<dbReference type="HAMAP" id="MF_00262">
    <property type="entry name" value="MinE"/>
    <property type="match status" value="1"/>
</dbReference>
<proteinExistence type="inferred from homology"/>
<keyword evidence="4 6" id="KW-0131">Cell cycle</keyword>
<evidence type="ECO:0000313" key="8">
    <source>
        <dbReference type="Proteomes" id="UP000092018"/>
    </source>
</evidence>